<feature type="coiled-coil region" evidence="8">
    <location>
        <begin position="63"/>
        <end position="90"/>
    </location>
</feature>
<keyword evidence="4" id="KW-0805">Transcription regulation</keyword>
<evidence type="ECO:0000256" key="8">
    <source>
        <dbReference type="SAM" id="Coils"/>
    </source>
</evidence>
<evidence type="ECO:0000256" key="1">
    <source>
        <dbReference type="ARBA" id="ARBA00004123"/>
    </source>
</evidence>
<dbReference type="Gene3D" id="4.10.240.10">
    <property type="entry name" value="Zn(2)-C6 fungal-type DNA-binding domain"/>
    <property type="match status" value="1"/>
</dbReference>
<keyword evidence="6" id="KW-0804">Transcription</keyword>
<name>A0ABR4HB88_9EURO</name>
<dbReference type="SMART" id="SM00066">
    <property type="entry name" value="GAL4"/>
    <property type="match status" value="1"/>
</dbReference>
<keyword evidence="7" id="KW-0539">Nucleus</keyword>
<dbReference type="PANTHER" id="PTHR47782:SF12">
    <property type="entry name" value="ZN(II)2CYS6 TRANSCRIPTION FACTOR (EUROFUNG)"/>
    <property type="match status" value="1"/>
</dbReference>
<dbReference type="CDD" id="cd00067">
    <property type="entry name" value="GAL4"/>
    <property type="match status" value="1"/>
</dbReference>
<keyword evidence="3" id="KW-0862">Zinc</keyword>
<keyword evidence="12" id="KW-1185">Reference proteome</keyword>
<accession>A0ABR4HB88</accession>
<protein>
    <recommendedName>
        <fullName evidence="10">Zn(2)-C6 fungal-type domain-containing protein</fullName>
    </recommendedName>
</protein>
<evidence type="ECO:0000259" key="10">
    <source>
        <dbReference type="PROSITE" id="PS50048"/>
    </source>
</evidence>
<evidence type="ECO:0000256" key="4">
    <source>
        <dbReference type="ARBA" id="ARBA00023015"/>
    </source>
</evidence>
<evidence type="ECO:0000256" key="9">
    <source>
        <dbReference type="SAM" id="MobiDB-lite"/>
    </source>
</evidence>
<dbReference type="EMBL" id="JBFXLT010000045">
    <property type="protein sequence ID" value="KAL2812736.1"/>
    <property type="molecule type" value="Genomic_DNA"/>
</dbReference>
<dbReference type="Proteomes" id="UP001610334">
    <property type="component" value="Unassembled WGS sequence"/>
</dbReference>
<evidence type="ECO:0000256" key="7">
    <source>
        <dbReference type="ARBA" id="ARBA00023242"/>
    </source>
</evidence>
<keyword evidence="8" id="KW-0175">Coiled coil</keyword>
<feature type="compositionally biased region" description="Polar residues" evidence="9">
    <location>
        <begin position="1"/>
        <end position="10"/>
    </location>
</feature>
<organism evidence="11 12">
    <name type="scientific">Aspergillus granulosus</name>
    <dbReference type="NCBI Taxonomy" id="176169"/>
    <lineage>
        <taxon>Eukaryota</taxon>
        <taxon>Fungi</taxon>
        <taxon>Dikarya</taxon>
        <taxon>Ascomycota</taxon>
        <taxon>Pezizomycotina</taxon>
        <taxon>Eurotiomycetes</taxon>
        <taxon>Eurotiomycetidae</taxon>
        <taxon>Eurotiales</taxon>
        <taxon>Aspergillaceae</taxon>
        <taxon>Aspergillus</taxon>
        <taxon>Aspergillus subgen. Nidulantes</taxon>
    </lineage>
</organism>
<keyword evidence="2" id="KW-0479">Metal-binding</keyword>
<dbReference type="PROSITE" id="PS50048">
    <property type="entry name" value="ZN2_CY6_FUNGAL_2"/>
    <property type="match status" value="1"/>
</dbReference>
<comment type="caution">
    <text evidence="11">The sequence shown here is derived from an EMBL/GenBank/DDBJ whole genome shotgun (WGS) entry which is preliminary data.</text>
</comment>
<feature type="domain" description="Zn(2)-C6 fungal-type" evidence="10">
    <location>
        <begin position="35"/>
        <end position="64"/>
    </location>
</feature>
<reference evidence="11 12" key="1">
    <citation type="submission" date="2024-07" db="EMBL/GenBank/DDBJ databases">
        <title>Section-level genome sequencing and comparative genomics of Aspergillus sections Usti and Cavernicolus.</title>
        <authorList>
            <consortium name="Lawrence Berkeley National Laboratory"/>
            <person name="Nybo J.L."/>
            <person name="Vesth T.C."/>
            <person name="Theobald S."/>
            <person name="Frisvad J.C."/>
            <person name="Larsen T.O."/>
            <person name="Kjaerboelling I."/>
            <person name="Rothschild-Mancinelli K."/>
            <person name="Lyhne E.K."/>
            <person name="Kogle M.E."/>
            <person name="Barry K."/>
            <person name="Clum A."/>
            <person name="Na H."/>
            <person name="Ledsgaard L."/>
            <person name="Lin J."/>
            <person name="Lipzen A."/>
            <person name="Kuo A."/>
            <person name="Riley R."/>
            <person name="Mondo S."/>
            <person name="Labutti K."/>
            <person name="Haridas S."/>
            <person name="Pangalinan J."/>
            <person name="Salamov A.A."/>
            <person name="Simmons B.A."/>
            <person name="Magnuson J.K."/>
            <person name="Chen J."/>
            <person name="Drula E."/>
            <person name="Henrissat B."/>
            <person name="Wiebenga A."/>
            <person name="Lubbers R.J."/>
            <person name="Gomes A.C."/>
            <person name="Makela M.R."/>
            <person name="Stajich J."/>
            <person name="Grigoriev I.V."/>
            <person name="Mortensen U.H."/>
            <person name="De Vries R.P."/>
            <person name="Baker S.E."/>
            <person name="Andersen M.R."/>
        </authorList>
    </citation>
    <scope>NUCLEOTIDE SEQUENCE [LARGE SCALE GENOMIC DNA]</scope>
    <source>
        <strain evidence="11 12">CBS 588.65</strain>
    </source>
</reference>
<dbReference type="PANTHER" id="PTHR47782">
    <property type="entry name" value="ZN(II)2CYS6 TRANSCRIPTION FACTOR (EUROFUNG)-RELATED"/>
    <property type="match status" value="1"/>
</dbReference>
<dbReference type="InterPro" id="IPR001138">
    <property type="entry name" value="Zn2Cys6_DnaBD"/>
</dbReference>
<evidence type="ECO:0000256" key="2">
    <source>
        <dbReference type="ARBA" id="ARBA00022723"/>
    </source>
</evidence>
<proteinExistence type="predicted"/>
<evidence type="ECO:0000256" key="5">
    <source>
        <dbReference type="ARBA" id="ARBA00023125"/>
    </source>
</evidence>
<dbReference type="PROSITE" id="PS00463">
    <property type="entry name" value="ZN2_CY6_FUNGAL_1"/>
    <property type="match status" value="1"/>
</dbReference>
<dbReference type="Pfam" id="PF00172">
    <property type="entry name" value="Zn_clus"/>
    <property type="match status" value="1"/>
</dbReference>
<evidence type="ECO:0000313" key="11">
    <source>
        <dbReference type="EMBL" id="KAL2812736.1"/>
    </source>
</evidence>
<sequence>MNVPRTSAESGQHLPQHPNATAESGPGRGKTVTTACERCRRRKIRCDGETPCATCRRFRINCVRIQKNDTHALETRVRQLEAQIAELTSGLAGVQPQDPNVPVSPQWTPDIRLITDFSSPGPALAIDQQFSPFAGSPSSPIEIPSIQVVDYADASSPVSPVSISPSSSPHPLVPVLPKHMPDSMETGLRPTNTGATMSPPITACPSPNYTANPYLSPRSVPGPSRSRSSSVSSLGLDYDWASAPGDLPVSSFAESNLGASMFEMVPSVSEVAAPWTPTRFESETLLDKYFDRTQGYSIPVTRSKLFEFLDLLDHPRPSSSGRELPCSVSMARFHVYMAMAIGLRMEMEGRATTIHLLHNCYRMALEEARSPLFWAQPYGVEAAMLVMIFAQVSR</sequence>
<dbReference type="InterPro" id="IPR036864">
    <property type="entry name" value="Zn2-C6_fun-type_DNA-bd_sf"/>
</dbReference>
<gene>
    <name evidence="11" type="ORF">BJX63DRAFT_239049</name>
</gene>
<comment type="subcellular location">
    <subcellularLocation>
        <location evidence="1">Nucleus</location>
    </subcellularLocation>
</comment>
<dbReference type="SUPFAM" id="SSF57701">
    <property type="entry name" value="Zn2/Cys6 DNA-binding domain"/>
    <property type="match status" value="1"/>
</dbReference>
<keyword evidence="5" id="KW-0238">DNA-binding</keyword>
<evidence type="ECO:0000313" key="12">
    <source>
        <dbReference type="Proteomes" id="UP001610334"/>
    </source>
</evidence>
<evidence type="ECO:0000256" key="6">
    <source>
        <dbReference type="ARBA" id="ARBA00023163"/>
    </source>
</evidence>
<dbReference type="InterPro" id="IPR052202">
    <property type="entry name" value="Yeast_MetPath_Reg"/>
</dbReference>
<evidence type="ECO:0000256" key="3">
    <source>
        <dbReference type="ARBA" id="ARBA00022833"/>
    </source>
</evidence>
<feature type="region of interest" description="Disordered" evidence="9">
    <location>
        <begin position="1"/>
        <end position="31"/>
    </location>
</feature>